<sequence length="66" mass="7465">MMASGRSLPSYGAVQEYRDDPNYKDYSDKPGFEEQLSAITRNISAINNGEGDTLDHHIPIDEDKKY</sequence>
<gene>
    <name evidence="2" type="ORF">DPMN_006299</name>
</gene>
<feature type="region of interest" description="Disordered" evidence="1">
    <location>
        <begin position="1"/>
        <end position="30"/>
    </location>
</feature>
<reference evidence="2" key="1">
    <citation type="journal article" date="2019" name="bioRxiv">
        <title>The Genome of the Zebra Mussel, Dreissena polymorpha: A Resource for Invasive Species Research.</title>
        <authorList>
            <person name="McCartney M.A."/>
            <person name="Auch B."/>
            <person name="Kono T."/>
            <person name="Mallez S."/>
            <person name="Zhang Y."/>
            <person name="Obille A."/>
            <person name="Becker A."/>
            <person name="Abrahante J.E."/>
            <person name="Garbe J."/>
            <person name="Badalamenti J.P."/>
            <person name="Herman A."/>
            <person name="Mangelson H."/>
            <person name="Liachko I."/>
            <person name="Sullivan S."/>
            <person name="Sone E.D."/>
            <person name="Koren S."/>
            <person name="Silverstein K.A.T."/>
            <person name="Beckman K.B."/>
            <person name="Gohl D.M."/>
        </authorList>
    </citation>
    <scope>NUCLEOTIDE SEQUENCE</scope>
    <source>
        <strain evidence="2">Duluth1</strain>
        <tissue evidence="2">Whole animal</tissue>
    </source>
</reference>
<organism evidence="2 3">
    <name type="scientific">Dreissena polymorpha</name>
    <name type="common">Zebra mussel</name>
    <name type="synonym">Mytilus polymorpha</name>
    <dbReference type="NCBI Taxonomy" id="45954"/>
    <lineage>
        <taxon>Eukaryota</taxon>
        <taxon>Metazoa</taxon>
        <taxon>Spiralia</taxon>
        <taxon>Lophotrochozoa</taxon>
        <taxon>Mollusca</taxon>
        <taxon>Bivalvia</taxon>
        <taxon>Autobranchia</taxon>
        <taxon>Heteroconchia</taxon>
        <taxon>Euheterodonta</taxon>
        <taxon>Imparidentia</taxon>
        <taxon>Neoheterodontei</taxon>
        <taxon>Myida</taxon>
        <taxon>Dreissenoidea</taxon>
        <taxon>Dreissenidae</taxon>
        <taxon>Dreissena</taxon>
    </lineage>
</organism>
<reference evidence="2" key="2">
    <citation type="submission" date="2020-11" db="EMBL/GenBank/DDBJ databases">
        <authorList>
            <person name="McCartney M.A."/>
            <person name="Auch B."/>
            <person name="Kono T."/>
            <person name="Mallez S."/>
            <person name="Becker A."/>
            <person name="Gohl D.M."/>
            <person name="Silverstein K.A.T."/>
            <person name="Koren S."/>
            <person name="Bechman K.B."/>
            <person name="Herman A."/>
            <person name="Abrahante J.E."/>
            <person name="Garbe J."/>
        </authorList>
    </citation>
    <scope>NUCLEOTIDE SEQUENCE</scope>
    <source>
        <strain evidence="2">Duluth1</strain>
        <tissue evidence="2">Whole animal</tissue>
    </source>
</reference>
<evidence type="ECO:0000313" key="2">
    <source>
        <dbReference type="EMBL" id="KAH3882363.1"/>
    </source>
</evidence>
<comment type="caution">
    <text evidence="2">The sequence shown here is derived from an EMBL/GenBank/DDBJ whole genome shotgun (WGS) entry which is preliminary data.</text>
</comment>
<dbReference type="EMBL" id="JAIWYP010000001">
    <property type="protein sequence ID" value="KAH3882363.1"/>
    <property type="molecule type" value="Genomic_DNA"/>
</dbReference>
<name>A0A9D4MRP8_DREPO</name>
<feature type="compositionally biased region" description="Basic and acidic residues" evidence="1">
    <location>
        <begin position="16"/>
        <end position="30"/>
    </location>
</feature>
<accession>A0A9D4MRP8</accession>
<dbReference type="AlphaFoldDB" id="A0A9D4MRP8"/>
<keyword evidence="3" id="KW-1185">Reference proteome</keyword>
<dbReference type="Proteomes" id="UP000828390">
    <property type="component" value="Unassembled WGS sequence"/>
</dbReference>
<evidence type="ECO:0000256" key="1">
    <source>
        <dbReference type="SAM" id="MobiDB-lite"/>
    </source>
</evidence>
<evidence type="ECO:0000313" key="3">
    <source>
        <dbReference type="Proteomes" id="UP000828390"/>
    </source>
</evidence>
<proteinExistence type="predicted"/>
<protein>
    <submittedName>
        <fullName evidence="2">Uncharacterized protein</fullName>
    </submittedName>
</protein>